<comment type="caution">
    <text evidence="3">The sequence shown here is derived from an EMBL/GenBank/DDBJ whole genome shotgun (WGS) entry which is preliminary data.</text>
</comment>
<protein>
    <submittedName>
        <fullName evidence="3">Uncharacterized protein</fullName>
    </submittedName>
</protein>
<evidence type="ECO:0000256" key="2">
    <source>
        <dbReference type="SAM" id="Phobius"/>
    </source>
</evidence>
<feature type="transmembrane region" description="Helical" evidence="2">
    <location>
        <begin position="26"/>
        <end position="50"/>
    </location>
</feature>
<proteinExistence type="predicted"/>
<gene>
    <name evidence="3" type="ORF">H3147_05810</name>
</gene>
<organism evidence="3 4">
    <name type="scientific">Streptomyces alkaliterrae</name>
    <dbReference type="NCBI Taxonomy" id="2213162"/>
    <lineage>
        <taxon>Bacteria</taxon>
        <taxon>Bacillati</taxon>
        <taxon>Actinomycetota</taxon>
        <taxon>Actinomycetes</taxon>
        <taxon>Kitasatosporales</taxon>
        <taxon>Streptomycetaceae</taxon>
        <taxon>Streptomyces</taxon>
    </lineage>
</organism>
<dbReference type="EMBL" id="JABJXA010000021">
    <property type="protein sequence ID" value="MBB1258345.1"/>
    <property type="molecule type" value="Genomic_DNA"/>
</dbReference>
<name>A0A7W3WUC5_9ACTN</name>
<dbReference type="AlphaFoldDB" id="A0A7W3WUC5"/>
<dbReference type="Proteomes" id="UP000517765">
    <property type="component" value="Unassembled WGS sequence"/>
</dbReference>
<sequence length="167" mass="17506">MPAGRAVVSVMERASGLVGWGAQWWAAHWVAVVCVGVLGGGLAAGTWAWWRRQVRQALEERVRVVLVPADGFDPSLEEIGWFADQLAQVPAAAGAVPRRAAGVRMRLFCEGGQLGYAVEGPERAAALLRTSAYADVEVGSGQEEDGGVPGIRFEGAPPLKASAGEKG</sequence>
<evidence type="ECO:0000313" key="3">
    <source>
        <dbReference type="EMBL" id="MBB1258345.1"/>
    </source>
</evidence>
<keyword evidence="2" id="KW-0472">Membrane</keyword>
<keyword evidence="2" id="KW-1133">Transmembrane helix</keyword>
<feature type="region of interest" description="Disordered" evidence="1">
    <location>
        <begin position="138"/>
        <end position="167"/>
    </location>
</feature>
<accession>A0A7W3WUC5</accession>
<reference evidence="4" key="1">
    <citation type="submission" date="2020-05" db="EMBL/GenBank/DDBJ databases">
        <title>Classification of alakaliphilic streptomycetes isolated from an alkaline soil next to Lonar Crater, India and a proposal for the recognition of Streptomyces alkaliterrae sp. nov.</title>
        <authorList>
            <person name="Golinska P."/>
        </authorList>
    </citation>
    <scope>NUCLEOTIDE SEQUENCE [LARGE SCALE GENOMIC DNA]</scope>
    <source>
        <strain evidence="4">OF8</strain>
    </source>
</reference>
<keyword evidence="2" id="KW-0812">Transmembrane</keyword>
<evidence type="ECO:0000313" key="4">
    <source>
        <dbReference type="Proteomes" id="UP000517765"/>
    </source>
</evidence>
<evidence type="ECO:0000256" key="1">
    <source>
        <dbReference type="SAM" id="MobiDB-lite"/>
    </source>
</evidence>